<comment type="caution">
    <text evidence="2">The sequence shown here is derived from an EMBL/GenBank/DDBJ whole genome shotgun (WGS) entry which is preliminary data.</text>
</comment>
<feature type="chain" id="PRO_5040789172" description="Secreted protein" evidence="1">
    <location>
        <begin position="23"/>
        <end position="145"/>
    </location>
</feature>
<dbReference type="Proteomes" id="UP001165143">
    <property type="component" value="Unassembled WGS sequence"/>
</dbReference>
<gene>
    <name evidence="2" type="ORF">Kpho01_48810</name>
</gene>
<name>A0A9W6PIK9_9ACTN</name>
<dbReference type="AlphaFoldDB" id="A0A9W6PIK9"/>
<evidence type="ECO:0000256" key="1">
    <source>
        <dbReference type="SAM" id="SignalP"/>
    </source>
</evidence>
<reference evidence="2" key="1">
    <citation type="submission" date="2023-02" db="EMBL/GenBank/DDBJ databases">
        <title>Kitasatospora phosalacinea NBRC 14362.</title>
        <authorList>
            <person name="Ichikawa N."/>
            <person name="Sato H."/>
            <person name="Tonouchi N."/>
        </authorList>
    </citation>
    <scope>NUCLEOTIDE SEQUENCE</scope>
    <source>
        <strain evidence="2">NBRC 14362</strain>
    </source>
</reference>
<proteinExistence type="predicted"/>
<feature type="signal peptide" evidence="1">
    <location>
        <begin position="1"/>
        <end position="22"/>
    </location>
</feature>
<protein>
    <recommendedName>
        <fullName evidence="4">Secreted protein</fullName>
    </recommendedName>
</protein>
<keyword evidence="1" id="KW-0732">Signal</keyword>
<organism evidence="2 3">
    <name type="scientific">Kitasatospora phosalacinea</name>
    <dbReference type="NCBI Taxonomy" id="2065"/>
    <lineage>
        <taxon>Bacteria</taxon>
        <taxon>Bacillati</taxon>
        <taxon>Actinomycetota</taxon>
        <taxon>Actinomycetes</taxon>
        <taxon>Kitasatosporales</taxon>
        <taxon>Streptomycetaceae</taxon>
        <taxon>Kitasatospora</taxon>
    </lineage>
</organism>
<dbReference type="OrthoDB" id="3872474at2"/>
<dbReference type="RefSeq" id="WP_033252146.1">
    <property type="nucleotide sequence ID" value="NZ_BSRX01000031.1"/>
</dbReference>
<accession>A0A9W6PIK9</accession>
<evidence type="ECO:0000313" key="2">
    <source>
        <dbReference type="EMBL" id="GLW56870.1"/>
    </source>
</evidence>
<evidence type="ECO:0000313" key="3">
    <source>
        <dbReference type="Proteomes" id="UP001165143"/>
    </source>
</evidence>
<dbReference type="EMBL" id="BSRX01000031">
    <property type="protein sequence ID" value="GLW56870.1"/>
    <property type="molecule type" value="Genomic_DNA"/>
</dbReference>
<sequence length="145" mass="14544">MIKPLAVLAGAAALSAALTVPAAATTSDTAQSTTVCSPYALQGGLATHLCAERTGDQVRLYGTLALAGPPSPGTPLPYRKDVTVSLTGTAPAGTINQYVLFTGSNQEIGGITGTVPCDVPVRGSFSVSSYPLGPDPVQLDTVVPC</sequence>
<evidence type="ECO:0008006" key="4">
    <source>
        <dbReference type="Google" id="ProtNLM"/>
    </source>
</evidence>